<accession>A0AA38P0R3</accession>
<dbReference type="Proteomes" id="UP001163846">
    <property type="component" value="Unassembled WGS sequence"/>
</dbReference>
<sequence>MKFDADRDEYEQSRSSRKRKRAMARPPPELFTLEKCGPRPQEFVTKISSDKAVTEHDYQHKVLGTFSHGLILKYFTSQSLRTATVIPPVLMHLFIKSEHPIFQTAPLLLPDTWEFLPGDRVVSISHGLGRAVSGIVKTVAEKGCEIETDDGFHHVPTLQLRKVFTPGDYVKVLQGPKTGSTWLVAAVTSRLIGLIPDYGKAITCWLDANTVTSTDSSRLVQVDFPWKNVEVRITRGLFSNRKAIVKNVCPDGHGSLRLLIYIPSIHHSLEVDYTEVVECRYV</sequence>
<name>A0AA38P0R3_9AGAR</name>
<dbReference type="EMBL" id="MU806570">
    <property type="protein sequence ID" value="KAJ3834172.1"/>
    <property type="molecule type" value="Genomic_DNA"/>
</dbReference>
<keyword evidence="3" id="KW-1185">Reference proteome</keyword>
<evidence type="ECO:0000256" key="1">
    <source>
        <dbReference type="SAM" id="MobiDB-lite"/>
    </source>
</evidence>
<protein>
    <recommendedName>
        <fullName evidence="4">KOW domain-containing protein</fullName>
    </recommendedName>
</protein>
<comment type="caution">
    <text evidence="2">The sequence shown here is derived from an EMBL/GenBank/DDBJ whole genome shotgun (WGS) entry which is preliminary data.</text>
</comment>
<proteinExistence type="predicted"/>
<evidence type="ECO:0000313" key="2">
    <source>
        <dbReference type="EMBL" id="KAJ3834172.1"/>
    </source>
</evidence>
<feature type="compositionally biased region" description="Basic and acidic residues" evidence="1">
    <location>
        <begin position="1"/>
        <end position="14"/>
    </location>
</feature>
<evidence type="ECO:0008006" key="4">
    <source>
        <dbReference type="Google" id="ProtNLM"/>
    </source>
</evidence>
<gene>
    <name evidence="2" type="ORF">F5878DRAFT_545301</name>
</gene>
<feature type="region of interest" description="Disordered" evidence="1">
    <location>
        <begin position="1"/>
        <end position="28"/>
    </location>
</feature>
<reference evidence="2" key="1">
    <citation type="submission" date="2022-08" db="EMBL/GenBank/DDBJ databases">
        <authorList>
            <consortium name="DOE Joint Genome Institute"/>
            <person name="Min B."/>
            <person name="Riley R."/>
            <person name="Sierra-Patev S."/>
            <person name="Naranjo-Ortiz M."/>
            <person name="Looney B."/>
            <person name="Konkel Z."/>
            <person name="Slot J.C."/>
            <person name="Sakamoto Y."/>
            <person name="Steenwyk J.L."/>
            <person name="Rokas A."/>
            <person name="Carro J."/>
            <person name="Camarero S."/>
            <person name="Ferreira P."/>
            <person name="Molpeceres G."/>
            <person name="Ruiz-Duenas F.J."/>
            <person name="Serrano A."/>
            <person name="Henrissat B."/>
            <person name="Drula E."/>
            <person name="Hughes K.W."/>
            <person name="Mata J.L."/>
            <person name="Ishikawa N.K."/>
            <person name="Vargas-Isla R."/>
            <person name="Ushijima S."/>
            <person name="Smith C.A."/>
            <person name="Ahrendt S."/>
            <person name="Andreopoulos W."/>
            <person name="He G."/>
            <person name="Labutti K."/>
            <person name="Lipzen A."/>
            <person name="Ng V."/>
            <person name="Sandor L."/>
            <person name="Barry K."/>
            <person name="Martinez A.T."/>
            <person name="Xiao Y."/>
            <person name="Gibbons J.G."/>
            <person name="Terashima K."/>
            <person name="Hibbett D.S."/>
            <person name="Grigoriev I.V."/>
        </authorList>
    </citation>
    <scope>NUCLEOTIDE SEQUENCE</scope>
    <source>
        <strain evidence="2">TFB9207</strain>
    </source>
</reference>
<evidence type="ECO:0000313" key="3">
    <source>
        <dbReference type="Proteomes" id="UP001163846"/>
    </source>
</evidence>
<dbReference type="AlphaFoldDB" id="A0AA38P0R3"/>
<organism evidence="2 3">
    <name type="scientific">Lentinula raphanica</name>
    <dbReference type="NCBI Taxonomy" id="153919"/>
    <lineage>
        <taxon>Eukaryota</taxon>
        <taxon>Fungi</taxon>
        <taxon>Dikarya</taxon>
        <taxon>Basidiomycota</taxon>
        <taxon>Agaricomycotina</taxon>
        <taxon>Agaricomycetes</taxon>
        <taxon>Agaricomycetidae</taxon>
        <taxon>Agaricales</taxon>
        <taxon>Marasmiineae</taxon>
        <taxon>Omphalotaceae</taxon>
        <taxon>Lentinula</taxon>
    </lineage>
</organism>